<dbReference type="NCBIfam" id="NF045728">
    <property type="entry name" value="glycosyl_F510_1955"/>
    <property type="match status" value="1"/>
</dbReference>
<evidence type="ECO:0000313" key="4">
    <source>
        <dbReference type="Proteomes" id="UP000187151"/>
    </source>
</evidence>
<dbReference type="EMBL" id="MQUR01000016">
    <property type="protein sequence ID" value="OLZ69618.1"/>
    <property type="molecule type" value="Genomic_DNA"/>
</dbReference>
<evidence type="ECO:0000256" key="2">
    <source>
        <dbReference type="SAM" id="SignalP"/>
    </source>
</evidence>
<evidence type="ECO:0000256" key="1">
    <source>
        <dbReference type="SAM" id="MobiDB-lite"/>
    </source>
</evidence>
<dbReference type="InterPro" id="IPR015943">
    <property type="entry name" value="WD40/YVTN_repeat-like_dom_sf"/>
</dbReference>
<dbReference type="RefSeq" id="WP_076043797.1">
    <property type="nucleotide sequence ID" value="NZ_MQUR01000016.1"/>
</dbReference>
<evidence type="ECO:0008006" key="5">
    <source>
        <dbReference type="Google" id="ProtNLM"/>
    </source>
</evidence>
<sequence>MTLHSRTVAFTAAAAAAGLLLTACSTADTRPAPGKAGSGSDADPGTGHLHGLGVDPADGTLYAAGHLGVFRLTPAGAVRIADRRQDTMGFTVTGPRTFLASGHPSPDDPAATSPHLGLIRSTDAGGTWSTVSAAGEADFHSLQQAGPLLYGLDSQTSKVWASTDGGATWERRAKIRAGDLAAHAGTPHEVWAAGSGGLLHSTDGGATFRPVPGAPAVAAVEQPAPGRLFALAVDGRVLAGGDGNSWSEQGRLPGGAQGAVLTAVGPDRLLAADSADAVHESTDGGRTWTTVHRPGHANTGH</sequence>
<evidence type="ECO:0000313" key="3">
    <source>
        <dbReference type="EMBL" id="OLZ69618.1"/>
    </source>
</evidence>
<dbReference type="PROSITE" id="PS51257">
    <property type="entry name" value="PROKAR_LIPOPROTEIN"/>
    <property type="match status" value="1"/>
</dbReference>
<organism evidence="3 4">
    <name type="scientific">Streptomyces amritsarensis</name>
    <dbReference type="NCBI Taxonomy" id="681158"/>
    <lineage>
        <taxon>Bacteria</taxon>
        <taxon>Bacillati</taxon>
        <taxon>Actinomycetota</taxon>
        <taxon>Actinomycetes</taxon>
        <taxon>Kitasatosporales</taxon>
        <taxon>Streptomycetaceae</taxon>
        <taxon>Streptomyces</taxon>
    </lineage>
</organism>
<keyword evidence="2" id="KW-0732">Signal</keyword>
<feature type="region of interest" description="Disordered" evidence="1">
    <location>
        <begin position="30"/>
        <end position="51"/>
    </location>
</feature>
<feature type="chain" id="PRO_5046797217" description="Exo-alpha-sialidase" evidence="2">
    <location>
        <begin position="28"/>
        <end position="301"/>
    </location>
</feature>
<proteinExistence type="predicted"/>
<feature type="signal peptide" evidence="2">
    <location>
        <begin position="1"/>
        <end position="27"/>
    </location>
</feature>
<comment type="caution">
    <text evidence="3">The sequence shown here is derived from an EMBL/GenBank/DDBJ whole genome shotgun (WGS) entry which is preliminary data.</text>
</comment>
<accession>A0ABX3G595</accession>
<dbReference type="SUPFAM" id="SSF110296">
    <property type="entry name" value="Oligoxyloglucan reducing end-specific cellobiohydrolase"/>
    <property type="match status" value="1"/>
</dbReference>
<keyword evidence="4" id="KW-1185">Reference proteome</keyword>
<dbReference type="Gene3D" id="2.130.10.10">
    <property type="entry name" value="YVTN repeat-like/Quinoprotein amine dehydrogenase"/>
    <property type="match status" value="1"/>
</dbReference>
<name>A0ABX3G595_9ACTN</name>
<dbReference type="Proteomes" id="UP000187151">
    <property type="component" value="Unassembled WGS sequence"/>
</dbReference>
<protein>
    <recommendedName>
        <fullName evidence="5">Exo-alpha-sialidase</fullName>
    </recommendedName>
</protein>
<dbReference type="InterPro" id="IPR054817">
    <property type="entry name" value="Glycosyl_F510_1955-like"/>
</dbReference>
<reference evidence="3 4" key="1">
    <citation type="submission" date="2016-01" db="EMBL/GenBank/DDBJ databases">
        <title>Streptomyces amritsarensis strain MTCC 11845 genome sequencing and assembly.</title>
        <authorList>
            <person name="Sharma D."/>
            <person name="Nair G.R."/>
            <person name="Kaur G."/>
            <person name="Manhas R.K."/>
            <person name="Mayilraj S."/>
        </authorList>
    </citation>
    <scope>NUCLEOTIDE SEQUENCE [LARGE SCALE GENOMIC DNA]</scope>
    <source>
        <strain evidence="3 4">MTCC 11845</strain>
    </source>
</reference>
<gene>
    <name evidence="3" type="ORF">AVW11_10075</name>
</gene>
<feature type="region of interest" description="Disordered" evidence="1">
    <location>
        <begin position="278"/>
        <end position="301"/>
    </location>
</feature>
<dbReference type="CDD" id="cd15482">
    <property type="entry name" value="Sialidase_non-viral"/>
    <property type="match status" value="1"/>
</dbReference>